<evidence type="ECO:0000256" key="1">
    <source>
        <dbReference type="SAM" id="Coils"/>
    </source>
</evidence>
<dbReference type="RefSeq" id="WP_157481740.1">
    <property type="nucleotide sequence ID" value="NZ_JAZDQD010000003.1"/>
</dbReference>
<keyword evidence="4" id="KW-1185">Reference proteome</keyword>
<protein>
    <recommendedName>
        <fullName evidence="5">Outer membrane beta-barrel protein</fullName>
    </recommendedName>
</protein>
<sequence>MKRTLLCIAFLATGIFLPKVNAQTESDSVKELSVKEKKKAELDEREKEYYARVKQNTLDDLKEEKQNIIENEKFELKKIVADIDKKLEKGEINQEKATALKKEAAKRSALNIDNRTAIIDNQIALTERDVAMYSYKPNTGAYVALGIGNVIDDKGSFLLGLDYKGLDKKTKYDKRTYRDVVFKSGFVNAVGDGQTIGDSYKFWRSSGFELGLAFKTRLLKDSNYFRLSYGLSYQISMYSPGKDKYFVNDNGKTIVQQFPYELKNSFLRTENLVVPVHLEFGPSKKKEYKDYFRYDTTTSFKVGLGGYVGVNTGAVQRLQYEIDGKKVVDKNRADYNVNKFVYGLDGYVGFGAISLFARYELNPIFDNSTYKEHAVSFGVRLDL</sequence>
<keyword evidence="1" id="KW-0175">Coiled coil</keyword>
<dbReference type="EMBL" id="WOWP01000011">
    <property type="protein sequence ID" value="MUV02768.1"/>
    <property type="molecule type" value="Genomic_DNA"/>
</dbReference>
<feature type="coiled-coil region" evidence="1">
    <location>
        <begin position="51"/>
        <end position="78"/>
    </location>
</feature>
<gene>
    <name evidence="3" type="ORF">GN157_03525</name>
</gene>
<evidence type="ECO:0008006" key="5">
    <source>
        <dbReference type="Google" id="ProtNLM"/>
    </source>
</evidence>
<proteinExistence type="predicted"/>
<evidence type="ECO:0000313" key="3">
    <source>
        <dbReference type="EMBL" id="MUV02768.1"/>
    </source>
</evidence>
<name>A0A6N8HDP2_9FLAO</name>
<feature type="chain" id="PRO_5026843383" description="Outer membrane beta-barrel protein" evidence="2">
    <location>
        <begin position="23"/>
        <end position="383"/>
    </location>
</feature>
<keyword evidence="2" id="KW-0732">Signal</keyword>
<dbReference type="OrthoDB" id="1466811at2"/>
<accession>A0A6N8HDP2</accession>
<evidence type="ECO:0000313" key="4">
    <source>
        <dbReference type="Proteomes" id="UP000433945"/>
    </source>
</evidence>
<reference evidence="3 4" key="1">
    <citation type="submission" date="2019-12" db="EMBL/GenBank/DDBJ databases">
        <authorList>
            <person name="Sun J.-Q."/>
        </authorList>
    </citation>
    <scope>NUCLEOTIDE SEQUENCE [LARGE SCALE GENOMIC DNA]</scope>
    <source>
        <strain evidence="3 4">JCM 17928</strain>
    </source>
</reference>
<feature type="signal peptide" evidence="2">
    <location>
        <begin position="1"/>
        <end position="22"/>
    </location>
</feature>
<comment type="caution">
    <text evidence="3">The sequence shown here is derived from an EMBL/GenBank/DDBJ whole genome shotgun (WGS) entry which is preliminary data.</text>
</comment>
<organism evidence="3 4">
    <name type="scientific">Flavobacterium rakeshii</name>
    <dbReference type="NCBI Taxonomy" id="1038845"/>
    <lineage>
        <taxon>Bacteria</taxon>
        <taxon>Pseudomonadati</taxon>
        <taxon>Bacteroidota</taxon>
        <taxon>Flavobacteriia</taxon>
        <taxon>Flavobacteriales</taxon>
        <taxon>Flavobacteriaceae</taxon>
        <taxon>Flavobacterium</taxon>
    </lineage>
</organism>
<dbReference type="Proteomes" id="UP000433945">
    <property type="component" value="Unassembled WGS sequence"/>
</dbReference>
<dbReference type="AlphaFoldDB" id="A0A6N8HDP2"/>
<evidence type="ECO:0000256" key="2">
    <source>
        <dbReference type="SAM" id="SignalP"/>
    </source>
</evidence>